<gene>
    <name evidence="1" type="ORF">O181_069516</name>
</gene>
<dbReference type="OrthoDB" id="2194665at2759"/>
<organism evidence="1 2">
    <name type="scientific">Austropuccinia psidii MF-1</name>
    <dbReference type="NCBI Taxonomy" id="1389203"/>
    <lineage>
        <taxon>Eukaryota</taxon>
        <taxon>Fungi</taxon>
        <taxon>Dikarya</taxon>
        <taxon>Basidiomycota</taxon>
        <taxon>Pucciniomycotina</taxon>
        <taxon>Pucciniomycetes</taxon>
        <taxon>Pucciniales</taxon>
        <taxon>Sphaerophragmiaceae</taxon>
        <taxon>Austropuccinia</taxon>
    </lineage>
</organism>
<dbReference type="EMBL" id="AVOT02035443">
    <property type="protein sequence ID" value="MBW0529801.1"/>
    <property type="molecule type" value="Genomic_DNA"/>
</dbReference>
<comment type="caution">
    <text evidence="1">The sequence shown here is derived from an EMBL/GenBank/DDBJ whole genome shotgun (WGS) entry which is preliminary data.</text>
</comment>
<keyword evidence="2" id="KW-1185">Reference proteome</keyword>
<accession>A0A9Q3EWX5</accession>
<dbReference type="AlphaFoldDB" id="A0A9Q3EWX5"/>
<proteinExistence type="predicted"/>
<evidence type="ECO:0000313" key="2">
    <source>
        <dbReference type="Proteomes" id="UP000765509"/>
    </source>
</evidence>
<dbReference type="Proteomes" id="UP000765509">
    <property type="component" value="Unassembled WGS sequence"/>
</dbReference>
<sequence>MVLQGFTIVSNLSILIEFGTDILDLVTGSRQRDVARWTNVGRPILVSGRPIYYSSEVLISRINTEGVVKRIRRIADSPPDPDSEGSDEWDGEEVEVVPHLIGHQSSSSPSQPLSNRFQSHVILSTPRTFQPTIATVPTSLPPTSPSSSHAMPALTQELQPMASSSRRRDGFSCLPFPAAQVFQRSDRWPIRVTREDPNVASENQDALARLFRRVDRNSREVIMYANDRTIPGTASEEMPAKFSWYEDELINDFQRTFDDLGRDN</sequence>
<reference evidence="1" key="1">
    <citation type="submission" date="2021-03" db="EMBL/GenBank/DDBJ databases">
        <title>Draft genome sequence of rust myrtle Austropuccinia psidii MF-1, a brazilian biotype.</title>
        <authorList>
            <person name="Quecine M.C."/>
            <person name="Pachon D.M.R."/>
            <person name="Bonatelli M.L."/>
            <person name="Correr F.H."/>
            <person name="Franceschini L.M."/>
            <person name="Leite T.F."/>
            <person name="Margarido G.R.A."/>
            <person name="Almeida C.A."/>
            <person name="Ferrarezi J.A."/>
            <person name="Labate C.A."/>
        </authorList>
    </citation>
    <scope>NUCLEOTIDE SEQUENCE</scope>
    <source>
        <strain evidence="1">MF-1</strain>
    </source>
</reference>
<name>A0A9Q3EWX5_9BASI</name>
<evidence type="ECO:0000313" key="1">
    <source>
        <dbReference type="EMBL" id="MBW0529801.1"/>
    </source>
</evidence>
<protein>
    <submittedName>
        <fullName evidence="1">Uncharacterized protein</fullName>
    </submittedName>
</protein>